<dbReference type="AlphaFoldDB" id="A0A0D2H6X9"/>
<sequence>MKATDHPWPLVTDTSVPAGKLTWKAAESDIPSWKTPTKLIDENSYNTTVLRLASTMSEDDLDDQVALEAQSLGLPPLQVTSEGNGVTSSISAVTVASDPINQSSIQSQSTASTSCASSEHRLATESSFVSGPSPTKLESPEPASEAEKRRSSPFRRGFQKMAGFRRKKSVALASSTLASISSDADTNNSDNASVDMKSPSSIKSSKSSWSQPLSASKSSWDQPAPADPDALRRSMECKDLLNLRMAQLEEKARFLEFQASLIDQLRSQRDNIKTQRATEHEKTVAEQRQKNDRAVEDLEARQLEEEMKMQKEHDLEKRTVMVRLRHMEAYCQNPTPLPTLVDPASGRPSIDSGLPKRTVTDKDYHNLAQQYRERDAMDTLHASKINVLRGKQKKAVENLVWKKDRGIDALKQEQKKELAAIDRDFAGKEANLKLAFGEKRTRIENRWKTRVLIERTKLERATGLKYAPLPDVTAVEEAPAAGETV</sequence>
<feature type="compositionally biased region" description="Low complexity" evidence="1">
    <location>
        <begin position="170"/>
        <end position="186"/>
    </location>
</feature>
<protein>
    <submittedName>
        <fullName evidence="2">Uncharacterized protein</fullName>
    </submittedName>
</protein>
<evidence type="ECO:0000256" key="1">
    <source>
        <dbReference type="SAM" id="MobiDB-lite"/>
    </source>
</evidence>
<proteinExistence type="predicted"/>
<dbReference type="HOGENOM" id="CLU_540821_0_0_1"/>
<evidence type="ECO:0000313" key="2">
    <source>
        <dbReference type="EMBL" id="KIX06168.1"/>
    </source>
</evidence>
<keyword evidence="3" id="KW-1185">Reference proteome</keyword>
<feature type="compositionally biased region" description="Low complexity" evidence="1">
    <location>
        <begin position="101"/>
        <end position="117"/>
    </location>
</feature>
<dbReference type="OrthoDB" id="9977870at2759"/>
<gene>
    <name evidence="2" type="ORF">Z518_04142</name>
</gene>
<feature type="region of interest" description="Disordered" evidence="1">
    <location>
        <begin position="101"/>
        <end position="231"/>
    </location>
</feature>
<organism evidence="2 3">
    <name type="scientific">Rhinocladiella mackenziei CBS 650.93</name>
    <dbReference type="NCBI Taxonomy" id="1442369"/>
    <lineage>
        <taxon>Eukaryota</taxon>
        <taxon>Fungi</taxon>
        <taxon>Dikarya</taxon>
        <taxon>Ascomycota</taxon>
        <taxon>Pezizomycotina</taxon>
        <taxon>Eurotiomycetes</taxon>
        <taxon>Chaetothyriomycetidae</taxon>
        <taxon>Chaetothyriales</taxon>
        <taxon>Herpotrichiellaceae</taxon>
        <taxon>Rhinocladiella</taxon>
    </lineage>
</organism>
<accession>A0A0D2H6X9</accession>
<dbReference type="RefSeq" id="XP_013273304.1">
    <property type="nucleotide sequence ID" value="XM_013417850.1"/>
</dbReference>
<dbReference type="STRING" id="1442369.A0A0D2H6X9"/>
<evidence type="ECO:0000313" key="3">
    <source>
        <dbReference type="Proteomes" id="UP000053617"/>
    </source>
</evidence>
<dbReference type="Proteomes" id="UP000053617">
    <property type="component" value="Unassembled WGS sequence"/>
</dbReference>
<feature type="compositionally biased region" description="Polar residues" evidence="1">
    <location>
        <begin position="124"/>
        <end position="133"/>
    </location>
</feature>
<dbReference type="GeneID" id="25292213"/>
<reference evidence="2 3" key="1">
    <citation type="submission" date="2015-01" db="EMBL/GenBank/DDBJ databases">
        <title>The Genome Sequence of Rhinocladiella mackenzie CBS 650.93.</title>
        <authorList>
            <consortium name="The Broad Institute Genomics Platform"/>
            <person name="Cuomo C."/>
            <person name="de Hoog S."/>
            <person name="Gorbushina A."/>
            <person name="Stielow B."/>
            <person name="Teixiera M."/>
            <person name="Abouelleil A."/>
            <person name="Chapman S.B."/>
            <person name="Priest M."/>
            <person name="Young S.K."/>
            <person name="Wortman J."/>
            <person name="Nusbaum C."/>
            <person name="Birren B."/>
        </authorList>
    </citation>
    <scope>NUCLEOTIDE SEQUENCE [LARGE SCALE GENOMIC DNA]</scope>
    <source>
        <strain evidence="2 3">CBS 650.93</strain>
    </source>
</reference>
<feature type="region of interest" description="Disordered" evidence="1">
    <location>
        <begin position="272"/>
        <end position="291"/>
    </location>
</feature>
<feature type="compositionally biased region" description="Low complexity" evidence="1">
    <location>
        <begin position="193"/>
        <end position="219"/>
    </location>
</feature>
<dbReference type="VEuPathDB" id="FungiDB:Z518_04142"/>
<name>A0A0D2H6X9_9EURO</name>
<dbReference type="EMBL" id="KN847477">
    <property type="protein sequence ID" value="KIX06168.1"/>
    <property type="molecule type" value="Genomic_DNA"/>
</dbReference>
<feature type="region of interest" description="Disordered" evidence="1">
    <location>
        <begin position="335"/>
        <end position="358"/>
    </location>
</feature>